<dbReference type="AlphaFoldDB" id="A0A5E4XGI8"/>
<sequence>MLGDKVQRLTGTAKDGGIARLSACANGLLEMLVRVGASSSRFEVSHEEIKHGVRIIVGQSA</sequence>
<organism evidence="1 2">
    <name type="scientific">Pandoraea fibrosis</name>
    <dbReference type="NCBI Taxonomy" id="1891094"/>
    <lineage>
        <taxon>Bacteria</taxon>
        <taxon>Pseudomonadati</taxon>
        <taxon>Pseudomonadota</taxon>
        <taxon>Betaproteobacteria</taxon>
        <taxon>Burkholderiales</taxon>
        <taxon>Burkholderiaceae</taxon>
        <taxon>Pandoraea</taxon>
    </lineage>
</organism>
<evidence type="ECO:0000313" key="1">
    <source>
        <dbReference type="EMBL" id="VVE35288.1"/>
    </source>
</evidence>
<dbReference type="EMBL" id="CABPRW010000009">
    <property type="protein sequence ID" value="VVE35288.1"/>
    <property type="molecule type" value="Genomic_DNA"/>
</dbReference>
<dbReference type="Proteomes" id="UP000382577">
    <property type="component" value="Unassembled WGS sequence"/>
</dbReference>
<evidence type="ECO:0000313" key="2">
    <source>
        <dbReference type="Proteomes" id="UP000382577"/>
    </source>
</evidence>
<protein>
    <submittedName>
        <fullName evidence="1">Uncharacterized protein</fullName>
    </submittedName>
</protein>
<name>A0A5E4XGI8_9BURK</name>
<proteinExistence type="predicted"/>
<gene>
    <name evidence="1" type="ORF">PFI31113_03829</name>
</gene>
<reference evidence="1 2" key="1">
    <citation type="submission" date="2019-08" db="EMBL/GenBank/DDBJ databases">
        <authorList>
            <person name="Peeters C."/>
        </authorList>
    </citation>
    <scope>NUCLEOTIDE SEQUENCE [LARGE SCALE GENOMIC DNA]</scope>
    <source>
        <strain evidence="1 2">LMG 31113</strain>
    </source>
</reference>
<accession>A0A5E4XGI8</accession>